<evidence type="ECO:0000256" key="1">
    <source>
        <dbReference type="ARBA" id="ARBA00023002"/>
    </source>
</evidence>
<dbReference type="Pfam" id="PF00106">
    <property type="entry name" value="adh_short"/>
    <property type="match status" value="1"/>
</dbReference>
<dbReference type="Gene3D" id="3.40.50.720">
    <property type="entry name" value="NAD(P)-binding Rossmann-like Domain"/>
    <property type="match status" value="1"/>
</dbReference>
<dbReference type="Proteomes" id="UP000008703">
    <property type="component" value="Chromosome"/>
</dbReference>
<dbReference type="PRINTS" id="PR00081">
    <property type="entry name" value="GDHRDH"/>
</dbReference>
<proteinExistence type="predicted"/>
<evidence type="ECO:0000313" key="2">
    <source>
        <dbReference type="EMBL" id="AEM84303.1"/>
    </source>
</evidence>
<dbReference type="KEGG" id="svl:Strvi_4735"/>
<dbReference type="HOGENOM" id="CLU_010194_44_5_11"/>
<dbReference type="PANTHER" id="PTHR43157:SF31">
    <property type="entry name" value="PHOSPHATIDYLINOSITOL-GLYCAN BIOSYNTHESIS CLASS F PROTEIN"/>
    <property type="match status" value="1"/>
</dbReference>
<dbReference type="RefSeq" id="WP_014057791.1">
    <property type="nucleotide sequence ID" value="NC_015957.1"/>
</dbReference>
<dbReference type="InterPro" id="IPR036291">
    <property type="entry name" value="NAD(P)-bd_dom_sf"/>
</dbReference>
<dbReference type="GO" id="GO:0016491">
    <property type="term" value="F:oxidoreductase activity"/>
    <property type="evidence" value="ECO:0007669"/>
    <property type="project" value="UniProtKB-KW"/>
</dbReference>
<sequence>MNSTTTVITGGGSGLGLETARRLVRLGQSVVLVGRDEARTRAAADSLAALAPAGGNAAPPKTYTADLEQWSQVRFLAAKLAADGVPVDVLINNAGAAFPGYRQTADGVERTYAINHHAPFLLTHALLAEGALTDGARIINMSSFVEKRGRLDANDPDVAGTSWGNRFYNQPNVYATSKLVSLLAARELARRLPDGMYIYSANPGMVKGTAINSNAGGLMRLTAPLFKPFAIPVEEGVKTPVWLAGALPAPQPSGGYFTQSKADMPSRPAQDEALALRVYDKTAALLGIEPLKK</sequence>
<dbReference type="AlphaFoldDB" id="G2NUC5"/>
<dbReference type="PANTHER" id="PTHR43157">
    <property type="entry name" value="PHOSPHATIDYLINOSITOL-GLYCAN BIOSYNTHESIS CLASS F PROTEIN-RELATED"/>
    <property type="match status" value="1"/>
</dbReference>
<reference evidence="2" key="1">
    <citation type="submission" date="2011-08" db="EMBL/GenBank/DDBJ databases">
        <title>Complete sequence of chromosome of Streptomyces violaceusniger Tu 4113.</title>
        <authorList>
            <consortium name="US DOE Joint Genome Institute"/>
            <person name="Lucas S."/>
            <person name="Han J."/>
            <person name="Lapidus A."/>
            <person name="Cheng J.-F."/>
            <person name="Goodwin L."/>
            <person name="Pitluck S."/>
            <person name="Peters L."/>
            <person name="Ivanova N."/>
            <person name="Daligault H."/>
            <person name="Detter J.C."/>
            <person name="Han C."/>
            <person name="Tapia R."/>
            <person name="Land M."/>
            <person name="Hauser L."/>
            <person name="Kyrpides N."/>
            <person name="Ivanova N."/>
            <person name="Pagani I."/>
            <person name="Hagen A."/>
            <person name="Katz L."/>
            <person name="Fiedler H.-P."/>
            <person name="Keasling J."/>
            <person name="Fortman J."/>
            <person name="Woyke T."/>
        </authorList>
    </citation>
    <scope>NUCLEOTIDE SEQUENCE [LARGE SCALE GENOMIC DNA]</scope>
    <source>
        <strain evidence="2">Tu 4113</strain>
    </source>
</reference>
<dbReference type="eggNOG" id="COG1028">
    <property type="taxonomic scope" value="Bacteria"/>
</dbReference>
<keyword evidence="3" id="KW-1185">Reference proteome</keyword>
<accession>G2NUC5</accession>
<name>G2NUC5_STRV4</name>
<evidence type="ECO:0000313" key="3">
    <source>
        <dbReference type="Proteomes" id="UP000008703"/>
    </source>
</evidence>
<protein>
    <submittedName>
        <fullName evidence="2">Short-chain dehydrogenase/reductase SDR</fullName>
    </submittedName>
</protein>
<gene>
    <name evidence="2" type="ORF">Strvi_4735</name>
</gene>
<dbReference type="SUPFAM" id="SSF51735">
    <property type="entry name" value="NAD(P)-binding Rossmann-fold domains"/>
    <property type="match status" value="1"/>
</dbReference>
<keyword evidence="1" id="KW-0560">Oxidoreductase</keyword>
<organism evidence="2 3">
    <name type="scientific">Streptomyces violaceusniger (strain Tu 4113)</name>
    <dbReference type="NCBI Taxonomy" id="653045"/>
    <lineage>
        <taxon>Bacteria</taxon>
        <taxon>Bacillati</taxon>
        <taxon>Actinomycetota</taxon>
        <taxon>Actinomycetes</taxon>
        <taxon>Kitasatosporales</taxon>
        <taxon>Streptomycetaceae</taxon>
        <taxon>Streptomyces</taxon>
        <taxon>Streptomyces violaceusniger group</taxon>
    </lineage>
</organism>
<dbReference type="InterPro" id="IPR002347">
    <property type="entry name" value="SDR_fam"/>
</dbReference>
<dbReference type="EMBL" id="CP002994">
    <property type="protein sequence ID" value="AEM84303.1"/>
    <property type="molecule type" value="Genomic_DNA"/>
</dbReference>